<dbReference type="EMBL" id="VSSQ01038524">
    <property type="protein sequence ID" value="MPM91476.1"/>
    <property type="molecule type" value="Genomic_DNA"/>
</dbReference>
<dbReference type="PROSITE" id="PS51257">
    <property type="entry name" value="PROKAR_LIPOPROTEIN"/>
    <property type="match status" value="1"/>
</dbReference>
<comment type="caution">
    <text evidence="1">The sequence shown here is derived from an EMBL/GenBank/DDBJ whole genome shotgun (WGS) entry which is preliminary data.</text>
</comment>
<evidence type="ECO:0000313" key="1">
    <source>
        <dbReference type="EMBL" id="MPM91476.1"/>
    </source>
</evidence>
<dbReference type="AlphaFoldDB" id="A0A645DQ96"/>
<sequence length="86" mass="10525">MGIDKRVLFFYRDKKPDRRIFKKPFQHFIGIMGCFRHTDFFILQPILLIHSQDQKDQAHHGEQAQYENEIEKRNISFRLNIRCVYI</sequence>
<accession>A0A645DQ96</accession>
<protein>
    <submittedName>
        <fullName evidence="1">Uncharacterized protein</fullName>
    </submittedName>
</protein>
<organism evidence="1">
    <name type="scientific">bioreactor metagenome</name>
    <dbReference type="NCBI Taxonomy" id="1076179"/>
    <lineage>
        <taxon>unclassified sequences</taxon>
        <taxon>metagenomes</taxon>
        <taxon>ecological metagenomes</taxon>
    </lineage>
</organism>
<proteinExistence type="predicted"/>
<name>A0A645DQ96_9ZZZZ</name>
<reference evidence="1" key="1">
    <citation type="submission" date="2019-08" db="EMBL/GenBank/DDBJ databases">
        <authorList>
            <person name="Kucharzyk K."/>
            <person name="Murdoch R.W."/>
            <person name="Higgins S."/>
            <person name="Loffler F."/>
        </authorList>
    </citation>
    <scope>NUCLEOTIDE SEQUENCE</scope>
</reference>
<gene>
    <name evidence="1" type="ORF">SDC9_138606</name>
</gene>